<dbReference type="AlphaFoldDB" id="A0A1T3HHJ6"/>
<dbReference type="EMBL" id="MAHS01000009">
    <property type="protein sequence ID" value="OPB49456.1"/>
    <property type="molecule type" value="Genomic_DNA"/>
</dbReference>
<reference evidence="2" key="2">
    <citation type="submission" date="2016-06" db="EMBL/GenBank/DDBJ databases">
        <authorList>
            <person name="Nicholson A.C."/>
        </authorList>
    </citation>
    <scope>NUCLEOTIDE SEQUENCE [LARGE SCALE GENOMIC DNA]</scope>
    <source>
        <strain evidence="2">E6809</strain>
    </source>
</reference>
<name>A0A1T3HHJ6_9FLAO</name>
<evidence type="ECO:0000313" key="2">
    <source>
        <dbReference type="EMBL" id="OPB49456.1"/>
    </source>
</evidence>
<evidence type="ECO:0000313" key="3">
    <source>
        <dbReference type="Proteomes" id="UP000189738"/>
    </source>
</evidence>
<dbReference type="EMBL" id="CP014339">
    <property type="protein sequence ID" value="AQX50893.1"/>
    <property type="molecule type" value="Genomic_DNA"/>
</dbReference>
<dbReference type="RefSeq" id="WP_078412665.1">
    <property type="nucleotide sequence ID" value="NZ_JAKRNY010000016.1"/>
</dbReference>
<dbReference type="Proteomes" id="UP000189738">
    <property type="component" value="Chromosome"/>
</dbReference>
<sequence length="81" mass="9662">MEDYFDLPVQYNNEELLFRVRLITYTYGYKFYICVDKQELIFENDDEGDIRVVAPCHIPGFSINRSLVETIIKVLESHRPE</sequence>
<protein>
    <submittedName>
        <fullName evidence="2">Uncharacterized protein</fullName>
    </submittedName>
</protein>
<evidence type="ECO:0000313" key="1">
    <source>
        <dbReference type="EMBL" id="AQX50893.1"/>
    </source>
</evidence>
<gene>
    <name evidence="1" type="ORF">AYC66_09450</name>
    <name evidence="2" type="ORF">BAY09_01585</name>
</gene>
<proteinExistence type="predicted"/>
<accession>A0A1T3HHJ6</accession>
<organism evidence="2">
    <name type="scientific">Elizabethkingia anophelis</name>
    <dbReference type="NCBI Taxonomy" id="1117645"/>
    <lineage>
        <taxon>Bacteria</taxon>
        <taxon>Pseudomonadati</taxon>
        <taxon>Bacteroidota</taxon>
        <taxon>Flavobacteriia</taxon>
        <taxon>Flavobacteriales</taxon>
        <taxon>Weeksellaceae</taxon>
        <taxon>Elizabethkingia</taxon>
    </lineage>
</organism>
<reference evidence="1 3" key="1">
    <citation type="submission" date="2016-02" db="EMBL/GenBank/DDBJ databases">
        <authorList>
            <person name="Nicholson A.C."/>
            <person name="Humrighouse B.W."/>
            <person name="Loparev V."/>
            <person name="Emery B."/>
            <person name="Graziano J."/>
            <person name="McQuiston J.R."/>
        </authorList>
    </citation>
    <scope>NUCLEOTIDE SEQUENCE [LARGE SCALE GENOMIC DNA]</scope>
    <source>
        <strain evidence="1 3">E6809</strain>
    </source>
</reference>